<dbReference type="Pfam" id="PF00082">
    <property type="entry name" value="Peptidase_S8"/>
    <property type="match status" value="1"/>
</dbReference>
<dbReference type="PROSITE" id="PS51892">
    <property type="entry name" value="SUBTILASE"/>
    <property type="match status" value="1"/>
</dbReference>
<dbReference type="InterPro" id="IPR000209">
    <property type="entry name" value="Peptidase_S8/S53_dom"/>
</dbReference>
<keyword evidence="3 5" id="KW-0378">Hydrolase</keyword>
<evidence type="ECO:0000313" key="8">
    <source>
        <dbReference type="EMBL" id="MCH4824165.1"/>
    </source>
</evidence>
<dbReference type="AlphaFoldDB" id="A0A9X1V5F8"/>
<name>A0A9X1V5F8_9FLAO</name>
<dbReference type="GO" id="GO:0006508">
    <property type="term" value="P:proteolysis"/>
    <property type="evidence" value="ECO:0007669"/>
    <property type="project" value="UniProtKB-KW"/>
</dbReference>
<dbReference type="InterPro" id="IPR023828">
    <property type="entry name" value="Peptidase_S8_Ser-AS"/>
</dbReference>
<sequence length="465" mass="49553">MKKTITSVWKLWAAVFILGVFLTSCEKDENPVQNNEQASADLKEPSFKNYLVISDQNSGSTKAAENYLKSVKGVKIINSIPELGLTVINTEDLSLLNKAQDKNLTIVPDYEIKWIPTAEATEQNLGAGEYFYEVGYLWGIDAVNAPEAWEMGYTGKGASVYVLDSGIDPDHFDLAPNVNTELSVSFIEGESWIVGPEVGFNHGTHVAGTIAAADTNYGLIGVAPEAELVAVKVLSEVSGSGPFSAINSGLYYAGSNGADVVNMSLGATFQKNGKLTDADGNEYKIPAKFVQEIIKAQQRAVDYAVSMGTTVIASAGNDYYNFDGFESYIKLPGSLNNVITVSATAPQAYFPGDYDGSFDIPSSYTNYGRSLIDVAAPGGDFDGPTYGADGILSAGNNNSFYWSSGTSMAAPHVAGVAALIIAKNGEMNPKDVQRQIENTSDKVDGMGKSLYLGQGRVNALRAVTE</sequence>
<dbReference type="EMBL" id="JAKVTV010000005">
    <property type="protein sequence ID" value="MCH4824165.1"/>
    <property type="molecule type" value="Genomic_DNA"/>
</dbReference>
<evidence type="ECO:0000256" key="3">
    <source>
        <dbReference type="ARBA" id="ARBA00022801"/>
    </source>
</evidence>
<reference evidence="8" key="1">
    <citation type="submission" date="2022-03" db="EMBL/GenBank/DDBJ databases">
        <title>Gramella crocea sp. nov., isolated from activated sludge of a seafood processing plant.</title>
        <authorList>
            <person name="Zhang X."/>
        </authorList>
    </citation>
    <scope>NUCLEOTIDE SEQUENCE</scope>
    <source>
        <strain evidence="8">YJ019</strain>
    </source>
</reference>
<evidence type="ECO:0000256" key="4">
    <source>
        <dbReference type="ARBA" id="ARBA00022825"/>
    </source>
</evidence>
<gene>
    <name evidence="8" type="ORF">ML462_13385</name>
</gene>
<organism evidence="8 9">
    <name type="scientific">Christiangramia lutea</name>
    <dbReference type="NCBI Taxonomy" id="1607951"/>
    <lineage>
        <taxon>Bacteria</taxon>
        <taxon>Pseudomonadati</taxon>
        <taxon>Bacteroidota</taxon>
        <taxon>Flavobacteriia</taxon>
        <taxon>Flavobacteriales</taxon>
        <taxon>Flavobacteriaceae</taxon>
        <taxon>Christiangramia</taxon>
    </lineage>
</organism>
<feature type="active site" description="Charge relay system" evidence="5">
    <location>
        <position position="164"/>
    </location>
</feature>
<dbReference type="PANTHER" id="PTHR43806">
    <property type="entry name" value="PEPTIDASE S8"/>
    <property type="match status" value="1"/>
</dbReference>
<dbReference type="PROSITE" id="PS00136">
    <property type="entry name" value="SUBTILASE_ASP"/>
    <property type="match status" value="1"/>
</dbReference>
<dbReference type="PROSITE" id="PS51257">
    <property type="entry name" value="PROKAR_LIPOPROTEIN"/>
    <property type="match status" value="1"/>
</dbReference>
<proteinExistence type="inferred from homology"/>
<dbReference type="InterPro" id="IPR015500">
    <property type="entry name" value="Peptidase_S8_subtilisin-rel"/>
</dbReference>
<evidence type="ECO:0000256" key="1">
    <source>
        <dbReference type="ARBA" id="ARBA00011073"/>
    </source>
</evidence>
<dbReference type="GO" id="GO:0004252">
    <property type="term" value="F:serine-type endopeptidase activity"/>
    <property type="evidence" value="ECO:0007669"/>
    <property type="project" value="UniProtKB-UniRule"/>
</dbReference>
<dbReference type="InterPro" id="IPR023827">
    <property type="entry name" value="Peptidase_S8_Asp-AS"/>
</dbReference>
<keyword evidence="9" id="KW-1185">Reference proteome</keyword>
<evidence type="ECO:0000313" key="9">
    <source>
        <dbReference type="Proteomes" id="UP001139226"/>
    </source>
</evidence>
<evidence type="ECO:0000256" key="5">
    <source>
        <dbReference type="PROSITE-ProRule" id="PRU01240"/>
    </source>
</evidence>
<evidence type="ECO:0000256" key="6">
    <source>
        <dbReference type="RuleBase" id="RU003355"/>
    </source>
</evidence>
<evidence type="ECO:0000259" key="7">
    <source>
        <dbReference type="Pfam" id="PF00082"/>
    </source>
</evidence>
<comment type="caution">
    <text evidence="8">The sequence shown here is derived from an EMBL/GenBank/DDBJ whole genome shotgun (WGS) entry which is preliminary data.</text>
</comment>
<evidence type="ECO:0000256" key="2">
    <source>
        <dbReference type="ARBA" id="ARBA00022670"/>
    </source>
</evidence>
<dbReference type="SUPFAM" id="SSF52743">
    <property type="entry name" value="Subtilisin-like"/>
    <property type="match status" value="1"/>
</dbReference>
<feature type="domain" description="Peptidase S8/S53" evidence="7">
    <location>
        <begin position="155"/>
        <end position="452"/>
    </location>
</feature>
<dbReference type="RefSeq" id="WP_240714336.1">
    <property type="nucleotide sequence ID" value="NZ_JAKVTV010000005.1"/>
</dbReference>
<dbReference type="PROSITE" id="PS00137">
    <property type="entry name" value="SUBTILASE_HIS"/>
    <property type="match status" value="1"/>
</dbReference>
<dbReference type="PANTHER" id="PTHR43806:SF11">
    <property type="entry name" value="CEREVISIN-RELATED"/>
    <property type="match status" value="1"/>
</dbReference>
<keyword evidence="4 5" id="KW-0720">Serine protease</keyword>
<dbReference type="InterPro" id="IPR050131">
    <property type="entry name" value="Peptidase_S8_subtilisin-like"/>
</dbReference>
<dbReference type="InterPro" id="IPR036852">
    <property type="entry name" value="Peptidase_S8/S53_dom_sf"/>
</dbReference>
<feature type="active site" description="Charge relay system" evidence="5">
    <location>
        <position position="202"/>
    </location>
</feature>
<dbReference type="InterPro" id="IPR022398">
    <property type="entry name" value="Peptidase_S8_His-AS"/>
</dbReference>
<protein>
    <submittedName>
        <fullName evidence="8">S8 family serine peptidase</fullName>
    </submittedName>
</protein>
<dbReference type="Gene3D" id="3.40.50.200">
    <property type="entry name" value="Peptidase S8/S53 domain"/>
    <property type="match status" value="1"/>
</dbReference>
<feature type="active site" description="Charge relay system" evidence="5">
    <location>
        <position position="407"/>
    </location>
</feature>
<dbReference type="Proteomes" id="UP001139226">
    <property type="component" value="Unassembled WGS sequence"/>
</dbReference>
<dbReference type="PROSITE" id="PS00138">
    <property type="entry name" value="SUBTILASE_SER"/>
    <property type="match status" value="1"/>
</dbReference>
<accession>A0A9X1V5F8</accession>
<comment type="similarity">
    <text evidence="1 5 6">Belongs to the peptidase S8 family.</text>
</comment>
<keyword evidence="2 5" id="KW-0645">Protease</keyword>
<dbReference type="PRINTS" id="PR00723">
    <property type="entry name" value="SUBTILISIN"/>
</dbReference>